<sequence>MMMINAAPPTTLTFKSSPEPLLSFMVHNVDDLIQCSKERKYYQHMLLPELPKFIKIVYQKCRLSPTVLVIGLIYLERLKKNLPEQAQGEYDTPYKLFLASMIVATKYIEDYKSHASSIYKIVSPLYSSKDLNEMERSFLGVLKFDLFVDISEMDRFVDQHQESLELELLSMA</sequence>
<protein>
    <submittedName>
        <fullName evidence="2">PHO85 cyclin-1</fullName>
    </submittedName>
</protein>
<dbReference type="Proteomes" id="UP000093000">
    <property type="component" value="Unassembled WGS sequence"/>
</dbReference>
<comment type="caution">
    <text evidence="2">The sequence shown here is derived from an EMBL/GenBank/DDBJ whole genome shotgun (WGS) entry which is preliminary data.</text>
</comment>
<reference evidence="2 3" key="1">
    <citation type="submission" date="2016-03" db="EMBL/GenBank/DDBJ databases">
        <title>Choanephora cucurbitarum.</title>
        <authorList>
            <person name="Min B."/>
            <person name="Park H."/>
            <person name="Park J.-H."/>
            <person name="Shin H.-D."/>
            <person name="Choi I.-G."/>
        </authorList>
    </citation>
    <scope>NUCLEOTIDE SEQUENCE [LARGE SCALE GENOMIC DNA]</scope>
    <source>
        <strain evidence="2 3">KUS-F28377</strain>
    </source>
</reference>
<dbReference type="AlphaFoldDB" id="A0A1C7NRP6"/>
<keyword evidence="3" id="KW-1185">Reference proteome</keyword>
<evidence type="ECO:0000313" key="2">
    <source>
        <dbReference type="EMBL" id="OBZ91801.1"/>
    </source>
</evidence>
<dbReference type="InterPro" id="IPR006671">
    <property type="entry name" value="Cyclin_N"/>
</dbReference>
<gene>
    <name evidence="2" type="primary">PCL1_0</name>
    <name evidence="2" type="ORF">A0J61_00153</name>
</gene>
<dbReference type="GO" id="GO:0005634">
    <property type="term" value="C:nucleus"/>
    <property type="evidence" value="ECO:0007669"/>
    <property type="project" value="TreeGrafter"/>
</dbReference>
<dbReference type="GO" id="GO:0000307">
    <property type="term" value="C:cyclin-dependent protein kinase holoenzyme complex"/>
    <property type="evidence" value="ECO:0007669"/>
    <property type="project" value="TreeGrafter"/>
</dbReference>
<dbReference type="Pfam" id="PF00134">
    <property type="entry name" value="Cyclin_N"/>
    <property type="match status" value="1"/>
</dbReference>
<dbReference type="InterPro" id="IPR036915">
    <property type="entry name" value="Cyclin-like_sf"/>
</dbReference>
<dbReference type="STRING" id="101091.A0A1C7NRP6"/>
<dbReference type="SUPFAM" id="SSF47954">
    <property type="entry name" value="Cyclin-like"/>
    <property type="match status" value="1"/>
</dbReference>
<proteinExistence type="predicted"/>
<dbReference type="GO" id="GO:0019901">
    <property type="term" value="F:protein kinase binding"/>
    <property type="evidence" value="ECO:0007669"/>
    <property type="project" value="InterPro"/>
</dbReference>
<dbReference type="InParanoid" id="A0A1C7NRP6"/>
<dbReference type="Gene3D" id="1.10.472.10">
    <property type="entry name" value="Cyclin-like"/>
    <property type="match status" value="1"/>
</dbReference>
<accession>A0A1C7NRP6</accession>
<dbReference type="PANTHER" id="PTHR15615">
    <property type="match status" value="1"/>
</dbReference>
<evidence type="ECO:0000313" key="3">
    <source>
        <dbReference type="Proteomes" id="UP000093000"/>
    </source>
</evidence>
<name>A0A1C7NRP6_9FUNG</name>
<dbReference type="PANTHER" id="PTHR15615:SF108">
    <property type="entry name" value="PROTEIN CNPPD1"/>
    <property type="match status" value="1"/>
</dbReference>
<dbReference type="EMBL" id="LUGH01000003">
    <property type="protein sequence ID" value="OBZ91801.1"/>
    <property type="molecule type" value="Genomic_DNA"/>
</dbReference>
<dbReference type="InterPro" id="IPR013922">
    <property type="entry name" value="Cyclin_PHO80-like"/>
</dbReference>
<dbReference type="CDD" id="cd20557">
    <property type="entry name" value="CYCLIN_ScPCL1-like"/>
    <property type="match status" value="1"/>
</dbReference>
<evidence type="ECO:0000259" key="1">
    <source>
        <dbReference type="Pfam" id="PF00134"/>
    </source>
</evidence>
<organism evidence="2 3">
    <name type="scientific">Choanephora cucurbitarum</name>
    <dbReference type="NCBI Taxonomy" id="101091"/>
    <lineage>
        <taxon>Eukaryota</taxon>
        <taxon>Fungi</taxon>
        <taxon>Fungi incertae sedis</taxon>
        <taxon>Mucoromycota</taxon>
        <taxon>Mucoromycotina</taxon>
        <taxon>Mucoromycetes</taxon>
        <taxon>Mucorales</taxon>
        <taxon>Mucorineae</taxon>
        <taxon>Choanephoraceae</taxon>
        <taxon>Choanephoroideae</taxon>
        <taxon>Choanephora</taxon>
    </lineage>
</organism>
<dbReference type="OrthoDB" id="10250320at2759"/>
<feature type="domain" description="Cyclin N-terminal" evidence="1">
    <location>
        <begin position="41"/>
        <end position="146"/>
    </location>
</feature>
<dbReference type="GO" id="GO:0016538">
    <property type="term" value="F:cyclin-dependent protein serine/threonine kinase regulator activity"/>
    <property type="evidence" value="ECO:0007669"/>
    <property type="project" value="TreeGrafter"/>
</dbReference>